<feature type="domain" description="TACO1/YebC-like N-terminal" evidence="3">
    <location>
        <begin position="28"/>
        <end position="100"/>
    </location>
</feature>
<dbReference type="PANTHER" id="PTHR12532:SF0">
    <property type="entry name" value="TRANSLATIONAL ACTIVATOR OF CYTOCHROME C OXIDASE 1"/>
    <property type="match status" value="1"/>
</dbReference>
<dbReference type="GeneID" id="107070245"/>
<gene>
    <name evidence="5" type="primary">LOC107070245</name>
</gene>
<sequence length="267" mass="30530">MNRNLRIYIFNRNIYKLFETSKRSAGHSKWQNIKHIKAETDQARSILFIQLRKKIKEAVVEGGGSIKPTINLKLARVIEHCKKSNMPMSTINNILNKIDGSKDKTQSILLQIQGPKNCVMVLKIVSDNVADTKMHLNSILKKINAKTSQGTINSFFDYNGIIITEAKSTLETAMEDAINVGAIDIEEIVEDENKYYKFKCDPQLLLKITNQLKNLDYSIIDAKEELIPLSCMKLSDEDLQVVKSAQERLFKLDEIEEIYDNIDHNNL</sequence>
<dbReference type="Gene3D" id="3.30.70.980">
    <property type="match status" value="2"/>
</dbReference>
<organism evidence="4 5">
    <name type="scientific">Polistes dominula</name>
    <name type="common">European paper wasp</name>
    <name type="synonym">Vespa dominula</name>
    <dbReference type="NCBI Taxonomy" id="743375"/>
    <lineage>
        <taxon>Eukaryota</taxon>
        <taxon>Metazoa</taxon>
        <taxon>Ecdysozoa</taxon>
        <taxon>Arthropoda</taxon>
        <taxon>Hexapoda</taxon>
        <taxon>Insecta</taxon>
        <taxon>Pterygota</taxon>
        <taxon>Neoptera</taxon>
        <taxon>Endopterygota</taxon>
        <taxon>Hymenoptera</taxon>
        <taxon>Apocrita</taxon>
        <taxon>Aculeata</taxon>
        <taxon>Vespoidea</taxon>
        <taxon>Vespidae</taxon>
        <taxon>Polistinae</taxon>
        <taxon>Polistini</taxon>
        <taxon>Polistes</taxon>
    </lineage>
</organism>
<evidence type="ECO:0000259" key="3">
    <source>
        <dbReference type="Pfam" id="PF20772"/>
    </source>
</evidence>
<dbReference type="InterPro" id="IPR048300">
    <property type="entry name" value="TACO1_YebC-like_2nd/3rd_dom"/>
</dbReference>
<dbReference type="Gene3D" id="1.10.10.200">
    <property type="match status" value="1"/>
</dbReference>
<dbReference type="SUPFAM" id="SSF75625">
    <property type="entry name" value="YebC-like"/>
    <property type="match status" value="1"/>
</dbReference>
<dbReference type="InterPro" id="IPR002876">
    <property type="entry name" value="Transcrip_reg_TACO1-like"/>
</dbReference>
<evidence type="ECO:0000313" key="4">
    <source>
        <dbReference type="Proteomes" id="UP000694924"/>
    </source>
</evidence>
<dbReference type="InterPro" id="IPR017856">
    <property type="entry name" value="Integrase-like_N"/>
</dbReference>
<dbReference type="InterPro" id="IPR049083">
    <property type="entry name" value="TACO1_YebC_N"/>
</dbReference>
<dbReference type="InterPro" id="IPR026564">
    <property type="entry name" value="Transcrip_reg_TACO1-like_dom3"/>
</dbReference>
<protein>
    <submittedName>
        <fullName evidence="5">Translational activator of cytochrome c oxidase 1 isoform X1</fullName>
    </submittedName>
</protein>
<reference evidence="5" key="1">
    <citation type="submission" date="2025-08" db="UniProtKB">
        <authorList>
            <consortium name="RefSeq"/>
        </authorList>
    </citation>
    <scope>IDENTIFICATION</scope>
    <source>
        <tissue evidence="5">Whole body</tissue>
    </source>
</reference>
<accession>A0ABM1IU62</accession>
<feature type="domain" description="TACO1/YebC-like second and third" evidence="2">
    <location>
        <begin position="107"/>
        <end position="262"/>
    </location>
</feature>
<dbReference type="RefSeq" id="XP_015183749.1">
    <property type="nucleotide sequence ID" value="XM_015328263.1"/>
</dbReference>
<name>A0ABM1IU62_POLDO</name>
<evidence type="ECO:0000313" key="5">
    <source>
        <dbReference type="RefSeq" id="XP_015183749.1"/>
    </source>
</evidence>
<evidence type="ECO:0000256" key="1">
    <source>
        <dbReference type="ARBA" id="ARBA00008724"/>
    </source>
</evidence>
<dbReference type="Pfam" id="PF01709">
    <property type="entry name" value="Transcrip_reg"/>
    <property type="match status" value="1"/>
</dbReference>
<dbReference type="Proteomes" id="UP000694924">
    <property type="component" value="Unplaced"/>
</dbReference>
<evidence type="ECO:0000259" key="2">
    <source>
        <dbReference type="Pfam" id="PF01709"/>
    </source>
</evidence>
<proteinExistence type="inferred from homology"/>
<keyword evidence="4" id="KW-1185">Reference proteome</keyword>
<comment type="similarity">
    <text evidence="1">Belongs to the TACO1 family.</text>
</comment>
<dbReference type="InterPro" id="IPR029072">
    <property type="entry name" value="YebC-like"/>
</dbReference>
<dbReference type="PANTHER" id="PTHR12532">
    <property type="entry name" value="TRANSLATIONAL ACTIVATOR OF CYTOCHROME C OXIDASE 1"/>
    <property type="match status" value="1"/>
</dbReference>
<dbReference type="Pfam" id="PF20772">
    <property type="entry name" value="TACO1_YebC_N"/>
    <property type="match status" value="1"/>
</dbReference>